<name>A0A7S2XBE4_9EUKA</name>
<dbReference type="AlphaFoldDB" id="A0A7S2XBE4"/>
<gene>
    <name evidence="2" type="ORF">LSP00402_LOCUS7322</name>
</gene>
<protein>
    <submittedName>
        <fullName evidence="2">Uncharacterized protein</fullName>
    </submittedName>
</protein>
<proteinExistence type="predicted"/>
<evidence type="ECO:0000256" key="1">
    <source>
        <dbReference type="SAM" id="MobiDB-lite"/>
    </source>
</evidence>
<dbReference type="EMBL" id="HBHP01011775">
    <property type="protein sequence ID" value="CAD9758721.1"/>
    <property type="molecule type" value="Transcribed_RNA"/>
</dbReference>
<feature type="region of interest" description="Disordered" evidence="1">
    <location>
        <begin position="1"/>
        <end position="76"/>
    </location>
</feature>
<reference evidence="2" key="1">
    <citation type="submission" date="2021-01" db="EMBL/GenBank/DDBJ databases">
        <authorList>
            <person name="Corre E."/>
            <person name="Pelletier E."/>
            <person name="Niang G."/>
            <person name="Scheremetjew M."/>
            <person name="Finn R."/>
            <person name="Kale V."/>
            <person name="Holt S."/>
            <person name="Cochrane G."/>
            <person name="Meng A."/>
            <person name="Brown T."/>
            <person name="Cohen L."/>
        </authorList>
    </citation>
    <scope>NUCLEOTIDE SEQUENCE</scope>
    <source>
        <strain evidence="2">CCMP622</strain>
    </source>
</reference>
<feature type="compositionally biased region" description="Basic and acidic residues" evidence="1">
    <location>
        <begin position="39"/>
        <end position="52"/>
    </location>
</feature>
<evidence type="ECO:0000313" key="2">
    <source>
        <dbReference type="EMBL" id="CAD9758721.1"/>
    </source>
</evidence>
<accession>A0A7S2XBE4</accession>
<sequence length="255" mass="28816">MYTIKRKSKHEPMVPGRDQAGKKDEAKPTSYIHVCEPYELPKGKLDPKDPKNKPKAPWKSAHKYDPAAAVAKGNPTYVGPDDGCFSRYVYVENGYGHSQSYKDKSLATEKKAQQCHKGAPFGSKNAPRRDEFHQHIAQLQWKELLEKEKTFEMKIQKEGAAKASKQEAAAPKPKKKIHAFDRVKGMEQEGAYNNTWKSQTHTWIQKKGYGIKQINSGTMKTSSNGYGNFDLNAIERPKHARVSVTKEFNDISHLG</sequence>
<organism evidence="2">
    <name type="scientific">Lotharella oceanica</name>
    <dbReference type="NCBI Taxonomy" id="641309"/>
    <lineage>
        <taxon>Eukaryota</taxon>
        <taxon>Sar</taxon>
        <taxon>Rhizaria</taxon>
        <taxon>Cercozoa</taxon>
        <taxon>Chlorarachniophyceae</taxon>
        <taxon>Lotharella</taxon>
    </lineage>
</organism>